<dbReference type="PANTHER" id="PTHR23236">
    <property type="entry name" value="EUKARYOTIC TRANSLATION INITIATION FACTOR 4B/4H"/>
    <property type="match status" value="1"/>
</dbReference>
<evidence type="ECO:0000256" key="2">
    <source>
        <dbReference type="ARBA" id="ARBA00022884"/>
    </source>
</evidence>
<evidence type="ECO:0000256" key="3">
    <source>
        <dbReference type="ARBA" id="ARBA00022980"/>
    </source>
</evidence>
<dbReference type="PANTHER" id="PTHR23236:SF12">
    <property type="entry name" value="EUKARYOTIC INITIATION FACTOR 4B-RELATED"/>
    <property type="match status" value="1"/>
</dbReference>
<keyword evidence="2 5" id="KW-0694">RNA-binding</keyword>
<dbReference type="Proteomes" id="UP000219338">
    <property type="component" value="Unassembled WGS sequence"/>
</dbReference>
<evidence type="ECO:0000313" key="9">
    <source>
        <dbReference type="Proteomes" id="UP000219338"/>
    </source>
</evidence>
<dbReference type="SUPFAM" id="SSF50104">
    <property type="entry name" value="Translation proteins SH3-like domain"/>
    <property type="match status" value="1"/>
</dbReference>
<dbReference type="GO" id="GO:0003735">
    <property type="term" value="F:structural constituent of ribosome"/>
    <property type="evidence" value="ECO:0007669"/>
    <property type="project" value="InterPro"/>
</dbReference>
<dbReference type="EMBL" id="FUEG01000003">
    <property type="protein sequence ID" value="SJL01728.1"/>
    <property type="molecule type" value="Genomic_DNA"/>
</dbReference>
<dbReference type="OrthoDB" id="4726at2759"/>
<feature type="region of interest" description="Disordered" evidence="6">
    <location>
        <begin position="1"/>
        <end position="25"/>
    </location>
</feature>
<sequence length="419" mass="46458">MAEVESTQPPVTGEPETIIDDGEEAETKEIMLMKQRVEEMEKEAMKLREMQAEAEKVNNDGLDAGVPMETDEDKAAADSRSVYVGNVDYSATPEEIQGHFQACGTINRVTILCDKFTGHPKGYAYVEFAEPEHIDTALTMDNSLFRGRLIKVGANFPVALRQSGPMYLGSTEGVVEVEVGVGVGIEEATGEATEVAMADIIHTEGAAEAVDAGFRLERNDRLKNFRNWHTDFSDFDHHLGSGSPFCGDMLPNFLRWATRSLSTAAKTEAKAYPFSKTAIIHPKPASHIPNALREGKGLMPYLFKNLPPLDKQKMLRTLFSRRSPSQLKPGSILTVTMDHAPSIFTGVLLSIRRRGPDTSIVLRNILQRTGVDMQIFVNSPHVKEIKVVRKPPRGRMRRAKLFYLRDAPDKMSMIAGAKK</sequence>
<dbReference type="PROSITE" id="PS50102">
    <property type="entry name" value="RRM"/>
    <property type="match status" value="1"/>
</dbReference>
<dbReference type="Gene3D" id="3.30.70.330">
    <property type="match status" value="1"/>
</dbReference>
<evidence type="ECO:0000256" key="1">
    <source>
        <dbReference type="ARBA" id="ARBA00005781"/>
    </source>
</evidence>
<evidence type="ECO:0000256" key="4">
    <source>
        <dbReference type="ARBA" id="ARBA00023274"/>
    </source>
</evidence>
<keyword evidence="9" id="KW-1185">Reference proteome</keyword>
<comment type="similarity">
    <text evidence="1">Belongs to the bacterial ribosomal protein bL19 family.</text>
</comment>
<dbReference type="CDD" id="cd12306">
    <property type="entry name" value="RRM_II_PABPs"/>
    <property type="match status" value="1"/>
</dbReference>
<dbReference type="Pfam" id="PF01245">
    <property type="entry name" value="Ribosomal_L19"/>
    <property type="match status" value="1"/>
</dbReference>
<evidence type="ECO:0000256" key="6">
    <source>
        <dbReference type="SAM" id="MobiDB-lite"/>
    </source>
</evidence>
<dbReference type="GO" id="GO:1990904">
    <property type="term" value="C:ribonucleoprotein complex"/>
    <property type="evidence" value="ECO:0007669"/>
    <property type="project" value="UniProtKB-KW"/>
</dbReference>
<keyword evidence="3" id="KW-0689">Ribosomal protein</keyword>
<accession>A0A284QZ33</accession>
<dbReference type="InterPro" id="IPR001857">
    <property type="entry name" value="Ribosomal_bL19"/>
</dbReference>
<dbReference type="Pfam" id="PF00076">
    <property type="entry name" value="RRM_1"/>
    <property type="match status" value="1"/>
</dbReference>
<dbReference type="GO" id="GO:0005840">
    <property type="term" value="C:ribosome"/>
    <property type="evidence" value="ECO:0007669"/>
    <property type="project" value="UniProtKB-KW"/>
</dbReference>
<dbReference type="Gene3D" id="2.30.30.790">
    <property type="match status" value="1"/>
</dbReference>
<evidence type="ECO:0000256" key="5">
    <source>
        <dbReference type="PROSITE-ProRule" id="PRU00176"/>
    </source>
</evidence>
<organism evidence="8 9">
    <name type="scientific">Armillaria ostoyae</name>
    <name type="common">Armillaria root rot fungus</name>
    <dbReference type="NCBI Taxonomy" id="47428"/>
    <lineage>
        <taxon>Eukaryota</taxon>
        <taxon>Fungi</taxon>
        <taxon>Dikarya</taxon>
        <taxon>Basidiomycota</taxon>
        <taxon>Agaricomycotina</taxon>
        <taxon>Agaricomycetes</taxon>
        <taxon>Agaricomycetidae</taxon>
        <taxon>Agaricales</taxon>
        <taxon>Marasmiineae</taxon>
        <taxon>Physalacriaceae</taxon>
        <taxon>Armillaria</taxon>
    </lineage>
</organism>
<dbReference type="GO" id="GO:0008143">
    <property type="term" value="F:poly(A) binding"/>
    <property type="evidence" value="ECO:0007669"/>
    <property type="project" value="TreeGrafter"/>
</dbReference>
<dbReference type="InterPro" id="IPR035979">
    <property type="entry name" value="RBD_domain_sf"/>
</dbReference>
<evidence type="ECO:0000313" key="8">
    <source>
        <dbReference type="EMBL" id="SJL01728.1"/>
    </source>
</evidence>
<dbReference type="OMA" id="WIMLVTH"/>
<dbReference type="SMART" id="SM00360">
    <property type="entry name" value="RRM"/>
    <property type="match status" value="1"/>
</dbReference>
<dbReference type="InterPro" id="IPR012677">
    <property type="entry name" value="Nucleotide-bd_a/b_plait_sf"/>
</dbReference>
<dbReference type="SUPFAM" id="SSF54928">
    <property type="entry name" value="RNA-binding domain, RBD"/>
    <property type="match status" value="1"/>
</dbReference>
<dbReference type="InterPro" id="IPR000504">
    <property type="entry name" value="RRM_dom"/>
</dbReference>
<feature type="compositionally biased region" description="Polar residues" evidence="6">
    <location>
        <begin position="1"/>
        <end position="10"/>
    </location>
</feature>
<proteinExistence type="inferred from homology"/>
<dbReference type="AlphaFoldDB" id="A0A284QZ33"/>
<protein>
    <recommendedName>
        <fullName evidence="7">RRM domain-containing protein</fullName>
    </recommendedName>
</protein>
<reference evidence="9" key="1">
    <citation type="journal article" date="2017" name="Nat. Ecol. Evol.">
        <title>Genome expansion and lineage-specific genetic innovations in the forest pathogenic fungi Armillaria.</title>
        <authorList>
            <person name="Sipos G."/>
            <person name="Prasanna A.N."/>
            <person name="Walter M.C."/>
            <person name="O'Connor E."/>
            <person name="Balint B."/>
            <person name="Krizsan K."/>
            <person name="Kiss B."/>
            <person name="Hess J."/>
            <person name="Varga T."/>
            <person name="Slot J."/>
            <person name="Riley R."/>
            <person name="Boka B."/>
            <person name="Rigling D."/>
            <person name="Barry K."/>
            <person name="Lee J."/>
            <person name="Mihaltcheva S."/>
            <person name="LaButti K."/>
            <person name="Lipzen A."/>
            <person name="Waldron R."/>
            <person name="Moloney N.M."/>
            <person name="Sperisen C."/>
            <person name="Kredics L."/>
            <person name="Vagvoelgyi C."/>
            <person name="Patrignani A."/>
            <person name="Fitzpatrick D."/>
            <person name="Nagy I."/>
            <person name="Doyle S."/>
            <person name="Anderson J.B."/>
            <person name="Grigoriev I.V."/>
            <person name="Gueldener U."/>
            <person name="Muensterkoetter M."/>
            <person name="Nagy L.G."/>
        </authorList>
    </citation>
    <scope>NUCLEOTIDE SEQUENCE [LARGE SCALE GENOMIC DNA]</scope>
    <source>
        <strain evidence="9">C18/9</strain>
    </source>
</reference>
<dbReference type="InterPro" id="IPR008991">
    <property type="entry name" value="Translation_prot_SH3-like_sf"/>
</dbReference>
<dbReference type="InterPro" id="IPR038657">
    <property type="entry name" value="Ribosomal_bL19_sf"/>
</dbReference>
<dbReference type="GO" id="GO:0006412">
    <property type="term" value="P:translation"/>
    <property type="evidence" value="ECO:0007669"/>
    <property type="project" value="InterPro"/>
</dbReference>
<gene>
    <name evidence="8" type="ORF">ARMOST_05051</name>
</gene>
<dbReference type="STRING" id="47428.A0A284QZ33"/>
<name>A0A284QZ33_ARMOS</name>
<keyword evidence="4" id="KW-0687">Ribonucleoprotein</keyword>
<evidence type="ECO:0000259" key="7">
    <source>
        <dbReference type="PROSITE" id="PS50102"/>
    </source>
</evidence>
<feature type="domain" description="RRM" evidence="7">
    <location>
        <begin position="80"/>
        <end position="157"/>
    </location>
</feature>